<dbReference type="Proteomes" id="UP000027601">
    <property type="component" value="Unassembled WGS sequence"/>
</dbReference>
<accession>A0A069D608</accession>
<dbReference type="InterPro" id="IPR041607">
    <property type="entry name" value="HU-HIG"/>
</dbReference>
<evidence type="ECO:0000313" key="5">
    <source>
        <dbReference type="Proteomes" id="UP000027601"/>
    </source>
</evidence>
<feature type="compositionally biased region" description="Low complexity" evidence="2">
    <location>
        <begin position="141"/>
        <end position="153"/>
    </location>
</feature>
<evidence type="ECO:0000256" key="1">
    <source>
        <dbReference type="ARBA" id="ARBA00023125"/>
    </source>
</evidence>
<dbReference type="EMBL" id="BAJS01000002">
    <property type="protein sequence ID" value="GAK35574.1"/>
    <property type="molecule type" value="Genomic_DNA"/>
</dbReference>
<protein>
    <submittedName>
        <fullName evidence="4">DNA-binding protein, histone-like family</fullName>
    </submittedName>
</protein>
<organism evidence="4 5">
    <name type="scientific">Bacteroides graminisolvens DSM 19988 = JCM 15093</name>
    <dbReference type="NCBI Taxonomy" id="1121097"/>
    <lineage>
        <taxon>Bacteria</taxon>
        <taxon>Pseudomonadati</taxon>
        <taxon>Bacteroidota</taxon>
        <taxon>Bacteroidia</taxon>
        <taxon>Bacteroidales</taxon>
        <taxon>Bacteroidaceae</taxon>
        <taxon>Bacteroides</taxon>
    </lineage>
</organism>
<keyword evidence="1 4" id="KW-0238">DNA-binding</keyword>
<dbReference type="STRING" id="1121097.GCA_000428125_01298"/>
<reference evidence="4 5" key="1">
    <citation type="journal article" date="2015" name="Microbes Environ.">
        <title>Distribution and evolution of nitrogen fixation genes in the phylum bacteroidetes.</title>
        <authorList>
            <person name="Inoue J."/>
            <person name="Oshima K."/>
            <person name="Suda W."/>
            <person name="Sakamoto M."/>
            <person name="Iino T."/>
            <person name="Noda S."/>
            <person name="Hongoh Y."/>
            <person name="Hattori M."/>
            <person name="Ohkuma M."/>
        </authorList>
    </citation>
    <scope>NUCLEOTIDE SEQUENCE [LARGE SCALE GENOMIC DNA]</scope>
    <source>
        <strain evidence="4 5">JCM 15093</strain>
    </source>
</reference>
<dbReference type="SUPFAM" id="SSF47729">
    <property type="entry name" value="IHF-like DNA-binding proteins"/>
    <property type="match status" value="1"/>
</dbReference>
<evidence type="ECO:0000259" key="3">
    <source>
        <dbReference type="Pfam" id="PF18291"/>
    </source>
</evidence>
<evidence type="ECO:0000256" key="2">
    <source>
        <dbReference type="SAM" id="MobiDB-lite"/>
    </source>
</evidence>
<dbReference type="Gene3D" id="4.10.520.10">
    <property type="entry name" value="IHF-like DNA-binding proteins"/>
    <property type="match status" value="1"/>
</dbReference>
<proteinExistence type="predicted"/>
<evidence type="ECO:0000313" key="4">
    <source>
        <dbReference type="EMBL" id="GAK35574.1"/>
    </source>
</evidence>
<name>A0A069D608_9BACE</name>
<sequence>MSVSVVRYMRKKRLGIASSPNIYLLKQAAGTSKIYDLDALANDIEMAGSLSKEDILHVMKSFVRSIRNVLKEGNKVRVDGLGIFYITLTCPGVEVEKDCTIKNISRVNLRFKVASTLRLVNDSLATTRSAPNNVEFVLKTETAATGDNTGGTTPPDPTNPGGDEDDPNG</sequence>
<keyword evidence="5" id="KW-1185">Reference proteome</keyword>
<dbReference type="Pfam" id="PF18291">
    <property type="entry name" value="HU-HIG"/>
    <property type="match status" value="1"/>
</dbReference>
<feature type="domain" description="HU" evidence="3">
    <location>
        <begin position="31"/>
        <end position="118"/>
    </location>
</feature>
<dbReference type="InterPro" id="IPR010992">
    <property type="entry name" value="IHF-like_DNA-bd_dom_sf"/>
</dbReference>
<dbReference type="eggNOG" id="COG0776">
    <property type="taxonomic scope" value="Bacteria"/>
</dbReference>
<comment type="caution">
    <text evidence="4">The sequence shown here is derived from an EMBL/GenBank/DDBJ whole genome shotgun (WGS) entry which is preliminary data.</text>
</comment>
<feature type="region of interest" description="Disordered" evidence="2">
    <location>
        <begin position="141"/>
        <end position="169"/>
    </location>
</feature>
<gene>
    <name evidence="4" type="ORF">JCM15093_677</name>
</gene>
<dbReference type="AlphaFoldDB" id="A0A069D608"/>
<dbReference type="GO" id="GO:0003677">
    <property type="term" value="F:DNA binding"/>
    <property type="evidence" value="ECO:0007669"/>
    <property type="project" value="UniProtKB-KW"/>
</dbReference>